<organism evidence="1 2">
    <name type="scientific">Bauhinia variegata</name>
    <name type="common">Purple orchid tree</name>
    <name type="synonym">Phanera variegata</name>
    <dbReference type="NCBI Taxonomy" id="167791"/>
    <lineage>
        <taxon>Eukaryota</taxon>
        <taxon>Viridiplantae</taxon>
        <taxon>Streptophyta</taxon>
        <taxon>Embryophyta</taxon>
        <taxon>Tracheophyta</taxon>
        <taxon>Spermatophyta</taxon>
        <taxon>Magnoliopsida</taxon>
        <taxon>eudicotyledons</taxon>
        <taxon>Gunneridae</taxon>
        <taxon>Pentapetalae</taxon>
        <taxon>rosids</taxon>
        <taxon>fabids</taxon>
        <taxon>Fabales</taxon>
        <taxon>Fabaceae</taxon>
        <taxon>Cercidoideae</taxon>
        <taxon>Cercideae</taxon>
        <taxon>Bauhiniinae</taxon>
        <taxon>Bauhinia</taxon>
    </lineage>
</organism>
<sequence>MPSCVPIFLIMVHGATNSNDSHPSIHSEAPTSPEKEPPATVFSRGEAAEDALLHSRTLHHYASMLARPRHLRLDTPLKISFQFFSNPNSS</sequence>
<dbReference type="EMBL" id="CM039434">
    <property type="protein sequence ID" value="KAI4323429.1"/>
    <property type="molecule type" value="Genomic_DNA"/>
</dbReference>
<evidence type="ECO:0000313" key="1">
    <source>
        <dbReference type="EMBL" id="KAI4323429.1"/>
    </source>
</evidence>
<reference evidence="1 2" key="1">
    <citation type="journal article" date="2022" name="DNA Res.">
        <title>Chromosomal-level genome assembly of the orchid tree Bauhinia variegata (Leguminosae; Cercidoideae) supports the allotetraploid origin hypothesis of Bauhinia.</title>
        <authorList>
            <person name="Zhong Y."/>
            <person name="Chen Y."/>
            <person name="Zheng D."/>
            <person name="Pang J."/>
            <person name="Liu Y."/>
            <person name="Luo S."/>
            <person name="Meng S."/>
            <person name="Qian L."/>
            <person name="Wei D."/>
            <person name="Dai S."/>
            <person name="Zhou R."/>
        </authorList>
    </citation>
    <scope>NUCLEOTIDE SEQUENCE [LARGE SCALE GENOMIC DNA]</scope>
    <source>
        <strain evidence="1">BV-YZ2020</strain>
    </source>
</reference>
<evidence type="ECO:0000313" key="2">
    <source>
        <dbReference type="Proteomes" id="UP000828941"/>
    </source>
</evidence>
<protein>
    <submittedName>
        <fullName evidence="1">Uncharacterized protein</fullName>
    </submittedName>
</protein>
<proteinExistence type="predicted"/>
<gene>
    <name evidence="1" type="ORF">L6164_023035</name>
</gene>
<comment type="caution">
    <text evidence="1">The sequence shown here is derived from an EMBL/GenBank/DDBJ whole genome shotgun (WGS) entry which is preliminary data.</text>
</comment>
<dbReference type="Proteomes" id="UP000828941">
    <property type="component" value="Chromosome 9"/>
</dbReference>
<name>A0ACB9MHL7_BAUVA</name>
<accession>A0ACB9MHL7</accession>
<keyword evidence="2" id="KW-1185">Reference proteome</keyword>